<accession>A0A4Y9Z4M0</accession>
<comment type="caution">
    <text evidence="2">The sequence shown here is derived from an EMBL/GenBank/DDBJ whole genome shotgun (WGS) entry which is preliminary data.</text>
</comment>
<dbReference type="GO" id="GO:0042254">
    <property type="term" value="P:ribosome biogenesis"/>
    <property type="evidence" value="ECO:0007669"/>
    <property type="project" value="TreeGrafter"/>
</dbReference>
<dbReference type="SUPFAM" id="SSF48371">
    <property type="entry name" value="ARM repeat"/>
    <property type="match status" value="1"/>
</dbReference>
<dbReference type="PANTHER" id="PTHR15682">
    <property type="entry name" value="UNHEALTHY RIBOSOME BIOGENESIS PROTEIN 2 HOMOLOG"/>
    <property type="match status" value="1"/>
</dbReference>
<dbReference type="PANTHER" id="PTHR15682:SF2">
    <property type="entry name" value="UNHEALTHY RIBOSOME BIOGENESIS PROTEIN 2 HOMOLOG"/>
    <property type="match status" value="1"/>
</dbReference>
<dbReference type="InterPro" id="IPR016024">
    <property type="entry name" value="ARM-type_fold"/>
</dbReference>
<dbReference type="Pfam" id="PF10441">
    <property type="entry name" value="Urb2"/>
    <property type="match status" value="1"/>
</dbReference>
<dbReference type="STRING" id="34475.A0A4Y9Z4M0"/>
<protein>
    <recommendedName>
        <fullName evidence="1">Nucleolar 27S pre-rRNA processing Urb2/Npa2 C-terminal domain-containing protein</fullName>
    </recommendedName>
</protein>
<gene>
    <name evidence="2" type="ORF">EVJ58_g637</name>
</gene>
<organism evidence="2 3">
    <name type="scientific">Rhodofomes roseus</name>
    <dbReference type="NCBI Taxonomy" id="34475"/>
    <lineage>
        <taxon>Eukaryota</taxon>
        <taxon>Fungi</taxon>
        <taxon>Dikarya</taxon>
        <taxon>Basidiomycota</taxon>
        <taxon>Agaricomycotina</taxon>
        <taxon>Agaricomycetes</taxon>
        <taxon>Polyporales</taxon>
        <taxon>Rhodofomes</taxon>
    </lineage>
</organism>
<dbReference type="EMBL" id="SEKV01000017">
    <property type="protein sequence ID" value="TFY69060.1"/>
    <property type="molecule type" value="Genomic_DNA"/>
</dbReference>
<reference evidence="2 3" key="1">
    <citation type="submission" date="2019-01" db="EMBL/GenBank/DDBJ databases">
        <title>Genome sequencing of the rare red list fungi Fomitopsis rosea.</title>
        <authorList>
            <person name="Buettner E."/>
            <person name="Kellner H."/>
        </authorList>
    </citation>
    <scope>NUCLEOTIDE SEQUENCE [LARGE SCALE GENOMIC DNA]</scope>
    <source>
        <strain evidence="2 3">DSM 105464</strain>
    </source>
</reference>
<evidence type="ECO:0000313" key="3">
    <source>
        <dbReference type="Proteomes" id="UP000298390"/>
    </source>
</evidence>
<evidence type="ECO:0000313" key="2">
    <source>
        <dbReference type="EMBL" id="TFY69060.1"/>
    </source>
</evidence>
<evidence type="ECO:0000259" key="1">
    <source>
        <dbReference type="Pfam" id="PF10441"/>
    </source>
</evidence>
<dbReference type="AlphaFoldDB" id="A0A4Y9Z4M0"/>
<sequence>MVTSTLGSAQDFVHTLKAHLDPPLANGSSKIELAREAWETTSFYFPNKDEVIVDWLLTRLLKDKAKAGDASPILDSRYWQLLSDIVCPPDETNVKRTNTSRTAKRWLLPLLNRIPVAPIVTAYFSLSGPLDEHARVTLDKFFSRCLVTIWPLATPKFSPDVLLECFGALLVHLTTRRAGEDDPTNATAHVGKAALLVISSYRTAYGNLANKKKLYTTFLQHHFLHWLQCIQYGVPHDAARLTPISDVYLAGIETLFSVDVLRNVEDHKCDAALKDAISQSSHLSSKAVLHALPLLLTSFVQSLKKNRNALFSQGSSNAAGHASMQVQPAGLAFYALCENILDAAPTPDSTQIWDTRVALLETVDSESLYNPSDANGTEVLRNSGAMAVRVVTYIQEDVAFLDKAEDVLAILTRIDYDLMAPELPVLWPALARTSSNSSSSAYLRLLFEFRTKTRTVNTLVDSWLDAVSLRHWQTCEVQPREAYARVLGSPLFSFESIDRLGQAVHGFLTPSQIVDVTRIIVEKFTGAFQRFREQDKRVAADDGDGSRKKRKKSTSDNVRTLLNDAAISDDHAAQDIIDAVLRCLEGLQNHDGVAELRWSGKSHELGNDASQAVVAILHLTLIRWLPLFDSRASAEQMIKLAKVILTISRTSSSSSTSNQQLTPSTVLAVTFHNADVWELRRFRALASINVHDFLSGKRRSVPRKLRADISASIAGFEILLYMPEEYLSRALRSDFLHRALVADILIGAGAITDSSVDARALLKAREFIRRAVSHTGSVDQLAVDGYFGYLLKSDALPPVDEQHDLVSVTLDLIGACLVAFVRNSRNGEDTLALAAVQNISGILDVPVEQRTRPSSLITNGTLLRLISVVASNHELSQLSQQLQKSLRELYERLSEPHANFRNSRLDALRMWSHALWLGRWLKADMSSLPRFGSILLGQLVADRQQSRSTATYLSLLDVLKEELYSSATENRHAYIGYLVADYLTDKSLGVQDLDASFSGISKSMPIEDYSALVGYIVEVSAKPTSFSASDNAPMVRLLKIVGLNAPEGTSKITQQAISKTLLLCADRPNYLSVPEIRREVLGLLSGYCSERPASVRSSDMSTIWSILGQLLANSSEHDQTTDPAIFQEAVSIVSALVRLRRDLILNTLPHLGMILRRLISALRGLRPQLGAKQTRLVMNTLPAWISTEKPLSAEEPKHSRGS</sequence>
<dbReference type="Proteomes" id="UP000298390">
    <property type="component" value="Unassembled WGS sequence"/>
</dbReference>
<dbReference type="GO" id="GO:0005730">
    <property type="term" value="C:nucleolus"/>
    <property type="evidence" value="ECO:0007669"/>
    <property type="project" value="TreeGrafter"/>
</dbReference>
<proteinExistence type="predicted"/>
<dbReference type="InterPro" id="IPR018849">
    <property type="entry name" value="Urb2/Npa2_C"/>
</dbReference>
<feature type="domain" description="Nucleolar 27S pre-rRNA processing Urb2/Npa2 C-terminal" evidence="1">
    <location>
        <begin position="1079"/>
        <end position="1176"/>
    </location>
</feature>
<name>A0A4Y9Z4M0_9APHY</name>
<dbReference type="InterPro" id="IPR052609">
    <property type="entry name" value="Ribosome_Biogenesis_Reg"/>
</dbReference>